<proteinExistence type="inferred from homology"/>
<keyword evidence="1" id="KW-0472">Membrane</keyword>
<evidence type="ECO:0000256" key="1">
    <source>
        <dbReference type="HAMAP-Rule" id="MF_00386"/>
    </source>
</evidence>
<dbReference type="AlphaFoldDB" id="A0A6S6SY17"/>
<comment type="subcellular location">
    <subcellularLocation>
        <location evidence="1">Cell membrane</location>
        <topology evidence="1">Peripheral membrane protein</topology>
        <orientation evidence="1">Cytoplasmic side</orientation>
    </subcellularLocation>
</comment>
<dbReference type="PANTHER" id="PTHR33383">
    <property type="entry name" value="MEMBRANE PROTEIN INSERTION EFFICIENCY FACTOR-RELATED"/>
    <property type="match status" value="1"/>
</dbReference>
<sequence length="111" mass="13451">MNKLIINLIHVYQYLFKFKAPCCRFYPSCSSYALLQFKNNNFFRAFFSSIYRILRCNPVSQGGLDYPFIYKDIKIDFFTDIAFMSLDIKKIKYILIEVKKNKYYVRIISRY</sequence>
<accession>A0A6S6SY17</accession>
<dbReference type="EMBL" id="CACVAW010000038">
    <property type="protein sequence ID" value="CAA6809545.1"/>
    <property type="molecule type" value="Genomic_DNA"/>
</dbReference>
<name>A0A6S6SY17_9BACT</name>
<protein>
    <recommendedName>
        <fullName evidence="1">Putative membrane protein insertion efficiency factor</fullName>
    </recommendedName>
</protein>
<comment type="function">
    <text evidence="1">Could be involved in insertion of integral membrane proteins into the membrane.</text>
</comment>
<dbReference type="HAMAP" id="MF_00386">
    <property type="entry name" value="UPF0161_YidD"/>
    <property type="match status" value="1"/>
</dbReference>
<dbReference type="SMART" id="SM01234">
    <property type="entry name" value="Haemolytic"/>
    <property type="match status" value="1"/>
</dbReference>
<organism evidence="2">
    <name type="scientific">uncultured Campylobacterales bacterium</name>
    <dbReference type="NCBI Taxonomy" id="352960"/>
    <lineage>
        <taxon>Bacteria</taxon>
        <taxon>Pseudomonadati</taxon>
        <taxon>Campylobacterota</taxon>
        <taxon>Epsilonproteobacteria</taxon>
        <taxon>Campylobacterales</taxon>
        <taxon>environmental samples</taxon>
    </lineage>
</organism>
<dbReference type="GO" id="GO:0005886">
    <property type="term" value="C:plasma membrane"/>
    <property type="evidence" value="ECO:0007669"/>
    <property type="project" value="UniProtKB-SubCell"/>
</dbReference>
<dbReference type="NCBIfam" id="TIGR00278">
    <property type="entry name" value="membrane protein insertion efficiency factor YidD"/>
    <property type="match status" value="1"/>
</dbReference>
<gene>
    <name evidence="2" type="ORF">HELGO_WM45814</name>
</gene>
<dbReference type="Pfam" id="PF01809">
    <property type="entry name" value="YidD"/>
    <property type="match status" value="1"/>
</dbReference>
<dbReference type="InterPro" id="IPR002696">
    <property type="entry name" value="Membr_insert_effic_factor_YidD"/>
</dbReference>
<keyword evidence="1" id="KW-1003">Cell membrane</keyword>
<dbReference type="PANTHER" id="PTHR33383:SF1">
    <property type="entry name" value="MEMBRANE PROTEIN INSERTION EFFICIENCY FACTOR-RELATED"/>
    <property type="match status" value="1"/>
</dbReference>
<evidence type="ECO:0000313" key="2">
    <source>
        <dbReference type="EMBL" id="CAA6809545.1"/>
    </source>
</evidence>
<comment type="similarity">
    <text evidence="1">Belongs to the UPF0161 family.</text>
</comment>
<reference evidence="2" key="1">
    <citation type="submission" date="2020-01" db="EMBL/GenBank/DDBJ databases">
        <authorList>
            <person name="Meier V. D."/>
            <person name="Meier V D."/>
        </authorList>
    </citation>
    <scope>NUCLEOTIDE SEQUENCE</scope>
    <source>
        <strain evidence="2">HLG_WM_MAG_12</strain>
    </source>
</reference>